<dbReference type="HOGENOM" id="CLU_095754_0_0_1"/>
<feature type="transmembrane region" description="Helical" evidence="2">
    <location>
        <begin position="194"/>
        <end position="217"/>
    </location>
</feature>
<dbReference type="STRING" id="930991.A0A0D0CPY8"/>
<evidence type="ECO:0000313" key="3">
    <source>
        <dbReference type="EMBL" id="KIK85027.1"/>
    </source>
</evidence>
<dbReference type="OrthoDB" id="2553651at2759"/>
<feature type="transmembrane region" description="Helical" evidence="2">
    <location>
        <begin position="111"/>
        <end position="132"/>
    </location>
</feature>
<feature type="region of interest" description="Disordered" evidence="1">
    <location>
        <begin position="1"/>
        <end position="32"/>
    </location>
</feature>
<reference evidence="4" key="2">
    <citation type="submission" date="2015-01" db="EMBL/GenBank/DDBJ databases">
        <title>Evolutionary Origins and Diversification of the Mycorrhizal Mutualists.</title>
        <authorList>
            <consortium name="DOE Joint Genome Institute"/>
            <consortium name="Mycorrhizal Genomics Consortium"/>
            <person name="Kohler A."/>
            <person name="Kuo A."/>
            <person name="Nagy L.G."/>
            <person name="Floudas D."/>
            <person name="Copeland A."/>
            <person name="Barry K.W."/>
            <person name="Cichocki N."/>
            <person name="Veneault-Fourrey C."/>
            <person name="LaButti K."/>
            <person name="Lindquist E.A."/>
            <person name="Lipzen A."/>
            <person name="Lundell T."/>
            <person name="Morin E."/>
            <person name="Murat C."/>
            <person name="Riley R."/>
            <person name="Ohm R."/>
            <person name="Sun H."/>
            <person name="Tunlid A."/>
            <person name="Henrissat B."/>
            <person name="Grigoriev I.V."/>
            <person name="Hibbett D.S."/>
            <person name="Martin F."/>
        </authorList>
    </citation>
    <scope>NUCLEOTIDE SEQUENCE [LARGE SCALE GENOMIC DNA]</scope>
    <source>
        <strain evidence="4">Ve08.2h10</strain>
    </source>
</reference>
<sequence length="243" mass="26224">MSSCAKVATHNAPSSSRQPRPNPALLTTDEEPVTVSEVDDAAKVTVISGDFKDGPTTHTSETVIGDEAEVDLAIPGKRVPRGGFSRRLQEAVLEVSYLWQLTKQCLLHPGVARGLVGLVNVGLLSGAGYVLYTKPHLRGDKTAIDGALLLLGAEAYAVEKYGATSCGQEEERQARDEGTLVHQRIREQILRPGVLGNIVGLINTGIIGLVGYFSYINWDKPKWDRNIVVAASVGLLTLWRGER</sequence>
<reference evidence="3 4" key="1">
    <citation type="submission" date="2014-04" db="EMBL/GenBank/DDBJ databases">
        <authorList>
            <consortium name="DOE Joint Genome Institute"/>
            <person name="Kuo A."/>
            <person name="Kohler A."/>
            <person name="Jargeat P."/>
            <person name="Nagy L.G."/>
            <person name="Floudas D."/>
            <person name="Copeland A."/>
            <person name="Barry K.W."/>
            <person name="Cichocki N."/>
            <person name="Veneault-Fourrey C."/>
            <person name="LaButti K."/>
            <person name="Lindquist E.A."/>
            <person name="Lipzen A."/>
            <person name="Lundell T."/>
            <person name="Morin E."/>
            <person name="Murat C."/>
            <person name="Sun H."/>
            <person name="Tunlid A."/>
            <person name="Henrissat B."/>
            <person name="Grigoriev I.V."/>
            <person name="Hibbett D.S."/>
            <person name="Martin F."/>
            <person name="Nordberg H.P."/>
            <person name="Cantor M.N."/>
            <person name="Hua S.X."/>
        </authorList>
    </citation>
    <scope>NUCLEOTIDE SEQUENCE [LARGE SCALE GENOMIC DNA]</scope>
    <source>
        <strain evidence="3 4">Ve08.2h10</strain>
    </source>
</reference>
<keyword evidence="2" id="KW-1133">Transmembrane helix</keyword>
<name>A0A0D0CPY8_9AGAM</name>
<protein>
    <submittedName>
        <fullName evidence="3">Unplaced genomic scaffold scaffold_748, whole genome shotgun sequence</fullName>
    </submittedName>
</protein>
<keyword evidence="4" id="KW-1185">Reference proteome</keyword>
<gene>
    <name evidence="3" type="ORF">PAXRUDRAFT_152784</name>
</gene>
<organism evidence="3 4">
    <name type="scientific">Paxillus rubicundulus Ve08.2h10</name>
    <dbReference type="NCBI Taxonomy" id="930991"/>
    <lineage>
        <taxon>Eukaryota</taxon>
        <taxon>Fungi</taxon>
        <taxon>Dikarya</taxon>
        <taxon>Basidiomycota</taxon>
        <taxon>Agaricomycotina</taxon>
        <taxon>Agaricomycetes</taxon>
        <taxon>Agaricomycetidae</taxon>
        <taxon>Boletales</taxon>
        <taxon>Paxilineae</taxon>
        <taxon>Paxillaceae</taxon>
        <taxon>Paxillus</taxon>
    </lineage>
</organism>
<dbReference type="EMBL" id="KN825570">
    <property type="protein sequence ID" value="KIK85027.1"/>
    <property type="molecule type" value="Genomic_DNA"/>
</dbReference>
<dbReference type="InParanoid" id="A0A0D0CPY8"/>
<dbReference type="Proteomes" id="UP000054538">
    <property type="component" value="Unassembled WGS sequence"/>
</dbReference>
<accession>A0A0D0CPY8</accession>
<evidence type="ECO:0000313" key="4">
    <source>
        <dbReference type="Proteomes" id="UP000054538"/>
    </source>
</evidence>
<keyword evidence="2" id="KW-0472">Membrane</keyword>
<keyword evidence="2" id="KW-0812">Transmembrane</keyword>
<evidence type="ECO:0000256" key="2">
    <source>
        <dbReference type="SAM" id="Phobius"/>
    </source>
</evidence>
<dbReference type="AlphaFoldDB" id="A0A0D0CPY8"/>
<evidence type="ECO:0000256" key="1">
    <source>
        <dbReference type="SAM" id="MobiDB-lite"/>
    </source>
</evidence>
<proteinExistence type="predicted"/>